<dbReference type="Gene3D" id="3.40.50.300">
    <property type="entry name" value="P-loop containing nucleotide triphosphate hydrolases"/>
    <property type="match status" value="1"/>
</dbReference>
<evidence type="ECO:0000256" key="2">
    <source>
        <dbReference type="ARBA" id="ARBA00022679"/>
    </source>
</evidence>
<dbReference type="InterPro" id="IPR027417">
    <property type="entry name" value="P-loop_NTPase"/>
</dbReference>
<dbReference type="EMBL" id="JYDR01000001">
    <property type="protein sequence ID" value="KRY79746.1"/>
    <property type="molecule type" value="Genomic_DNA"/>
</dbReference>
<name>A0A0V1F1G9_TRIPS</name>
<feature type="non-terminal residue" evidence="5">
    <location>
        <position position="1"/>
    </location>
</feature>
<dbReference type="SUPFAM" id="SSF54211">
    <property type="entry name" value="Ribosomal protein S5 domain 2-like"/>
    <property type="match status" value="1"/>
</dbReference>
<dbReference type="AlphaFoldDB" id="A0A0V1F1G9"/>
<comment type="similarity">
    <text evidence="1">Belongs to the guanylate kinase family.</text>
</comment>
<dbReference type="Pfam" id="PF01138">
    <property type="entry name" value="RNase_PH"/>
    <property type="match status" value="1"/>
</dbReference>
<dbReference type="InterPro" id="IPR027408">
    <property type="entry name" value="PNPase/RNase_PH_dom_sf"/>
</dbReference>
<dbReference type="EMBL" id="JYDV01000021">
    <property type="protein sequence ID" value="KRZ41247.1"/>
    <property type="molecule type" value="Genomic_DNA"/>
</dbReference>
<keyword evidence="3" id="KW-0418">Kinase</keyword>
<evidence type="ECO:0000259" key="4">
    <source>
        <dbReference type="PROSITE" id="PS50052"/>
    </source>
</evidence>
<dbReference type="PANTHER" id="PTHR23117">
    <property type="entry name" value="GUANYLATE KINASE-RELATED"/>
    <property type="match status" value="1"/>
</dbReference>
<dbReference type="GO" id="GO:0005829">
    <property type="term" value="C:cytosol"/>
    <property type="evidence" value="ECO:0007669"/>
    <property type="project" value="TreeGrafter"/>
</dbReference>
<dbReference type="FunFam" id="3.30.63.10:FF:000002">
    <property type="entry name" value="Guanylate kinase 1"/>
    <property type="match status" value="1"/>
</dbReference>
<dbReference type="InterPro" id="IPR020568">
    <property type="entry name" value="Ribosomal_Su5_D2-typ_SF"/>
</dbReference>
<dbReference type="CDD" id="cd00071">
    <property type="entry name" value="GMPK"/>
    <property type="match status" value="1"/>
</dbReference>
<dbReference type="InterPro" id="IPR008144">
    <property type="entry name" value="Guanylate_kin-like_dom"/>
</dbReference>
<accession>A0A0V1F1G9</accession>
<dbReference type="GO" id="GO:0034330">
    <property type="term" value="P:cell junction organization"/>
    <property type="evidence" value="ECO:0007669"/>
    <property type="project" value="UniProtKB-ARBA"/>
</dbReference>
<dbReference type="Gene3D" id="3.30.230.70">
    <property type="entry name" value="GHMP Kinase, N-terminal domain"/>
    <property type="match status" value="1"/>
</dbReference>
<dbReference type="SUPFAM" id="SSF52540">
    <property type="entry name" value="P-loop containing nucleoside triphosphate hydrolases"/>
    <property type="match status" value="1"/>
</dbReference>
<proteinExistence type="inferred from homology"/>
<dbReference type="Gene3D" id="3.30.63.10">
    <property type="entry name" value="Guanylate Kinase phosphate binding domain"/>
    <property type="match status" value="1"/>
</dbReference>
<keyword evidence="2" id="KW-0808">Transferase</keyword>
<dbReference type="SMART" id="SM00072">
    <property type="entry name" value="GuKc"/>
    <property type="match status" value="1"/>
</dbReference>
<feature type="domain" description="Guanylate kinase-like" evidence="4">
    <location>
        <begin position="52"/>
        <end position="194"/>
    </location>
</feature>
<dbReference type="PANTHER" id="PTHR23117:SF13">
    <property type="entry name" value="GUANYLATE KINASE"/>
    <property type="match status" value="1"/>
</dbReference>
<organism evidence="5 7">
    <name type="scientific">Trichinella pseudospiralis</name>
    <name type="common">Parasitic roundworm</name>
    <dbReference type="NCBI Taxonomy" id="6337"/>
    <lineage>
        <taxon>Eukaryota</taxon>
        <taxon>Metazoa</taxon>
        <taxon>Ecdysozoa</taxon>
        <taxon>Nematoda</taxon>
        <taxon>Enoplea</taxon>
        <taxon>Dorylaimia</taxon>
        <taxon>Trichinellida</taxon>
        <taxon>Trichinellidae</taxon>
        <taxon>Trichinella</taxon>
    </lineage>
</organism>
<reference evidence="7 8" key="1">
    <citation type="submission" date="2015-01" db="EMBL/GenBank/DDBJ databases">
        <title>Evolution of Trichinella species and genotypes.</title>
        <authorList>
            <person name="Korhonen P.K."/>
            <person name="Edoardo P."/>
            <person name="Giuseppe L.R."/>
            <person name="Gasser R.B."/>
        </authorList>
    </citation>
    <scope>NUCLEOTIDE SEQUENCE [LARGE SCALE GENOMIC DNA]</scope>
    <source>
        <strain evidence="5">ISS13</strain>
        <strain evidence="6">ISS176</strain>
    </source>
</reference>
<comment type="caution">
    <text evidence="5">The sequence shown here is derived from an EMBL/GenBank/DDBJ whole genome shotgun (WGS) entry which is preliminary data.</text>
</comment>
<dbReference type="Proteomes" id="UP000054632">
    <property type="component" value="Unassembled WGS sequence"/>
</dbReference>
<evidence type="ECO:0000256" key="3">
    <source>
        <dbReference type="ARBA" id="ARBA00022777"/>
    </source>
</evidence>
<gene>
    <name evidence="5" type="primary">EXOSC9</name>
    <name evidence="5" type="ORF">T4A_10197</name>
    <name evidence="6" type="ORF">T4C_5574</name>
</gene>
<evidence type="ECO:0000313" key="6">
    <source>
        <dbReference type="EMBL" id="KRZ41247.1"/>
    </source>
</evidence>
<evidence type="ECO:0000313" key="8">
    <source>
        <dbReference type="Proteomes" id="UP000054826"/>
    </source>
</evidence>
<evidence type="ECO:0000256" key="1">
    <source>
        <dbReference type="ARBA" id="ARBA00005790"/>
    </source>
</evidence>
<evidence type="ECO:0000313" key="5">
    <source>
        <dbReference type="EMBL" id="KRY79746.1"/>
    </source>
</evidence>
<evidence type="ECO:0000313" key="7">
    <source>
        <dbReference type="Proteomes" id="UP000054632"/>
    </source>
</evidence>
<dbReference type="Proteomes" id="UP000054826">
    <property type="component" value="Unassembled WGS sequence"/>
</dbReference>
<protein>
    <submittedName>
        <fullName evidence="5">Exosome complex component RRP45</fullName>
    </submittedName>
</protein>
<dbReference type="Pfam" id="PF00625">
    <property type="entry name" value="Guanylate_kin"/>
    <property type="match status" value="1"/>
</dbReference>
<dbReference type="PROSITE" id="PS50052">
    <property type="entry name" value="GUANYLATE_KINASE_2"/>
    <property type="match status" value="1"/>
</dbReference>
<dbReference type="InterPro" id="IPR008145">
    <property type="entry name" value="GK/Ca_channel_bsu"/>
</dbReference>
<dbReference type="InterPro" id="IPR036345">
    <property type="entry name" value="ExoRNase_PH_dom2_sf"/>
</dbReference>
<dbReference type="InterPro" id="IPR001247">
    <property type="entry name" value="ExoRNase_PH_dom1"/>
</dbReference>
<dbReference type="GO" id="GO:0004385">
    <property type="term" value="F:GMP kinase activity"/>
    <property type="evidence" value="ECO:0007669"/>
    <property type="project" value="TreeGrafter"/>
</dbReference>
<sequence>LKSIINYYSTKFELDYYYTSIQTNNAYINVRNRCNLSRMHTVPKSDSAIISKEYPDKYALSVSHTTRQPRSTEQHGIDYYFSSKEEMIKAIEHGEFFEHAEFSGNLYGTSFEAIHNVVKSGKTCILDLEIQGVRSTKNSSLNPLCILIKPPNLEELKSRLRNRGTETDESLCKRLKQAEIDMAAADTEQDLFDYREDLRENEEFRPVRLCFGRAFGSCVAEFGNTKVFVKTSCSVVTPNLTRPSSGILRINLEFGPQAVAHYEVGRLEKCIEYQRLLERNIKDARCVCLDTLCIISGEKVWQIKCDVYVLNNDGSLVDCACVAILSALRHFRIPSVTRHGTDYTIHSFDDKEPLRLDIFHYPCMITLGYYSRKEIFICEPSLLEETVLDQCFILAMNAHFEFTLIHHLKPQPYKDNLILRAKSIIHSRVKQLVDLINREIEEDMVKRSSRNFTGFGSLIESNIIYSSAMKYCLHEQTVELVNMRDEMKNPKHDVDMCKDEPVIIRKENSSRMEKVELFTDVVDSDDSLVEELVMEESSTVLAVEESDSCLRSPETKIAHVESLKLGNKNKRRKAAIPSNVMQLLDEIEEKANVLQPNESSK</sequence>
<dbReference type="SUPFAM" id="SSF55666">
    <property type="entry name" value="Ribonuclease PH domain 2-like"/>
    <property type="match status" value="1"/>
</dbReference>